<dbReference type="PANTHER" id="PTHR33392:SF6">
    <property type="entry name" value="POLYISOPRENYL-TEICHOIC ACID--PEPTIDOGLYCAN TEICHOIC ACID TRANSFERASE TAGU"/>
    <property type="match status" value="1"/>
</dbReference>
<evidence type="ECO:0000313" key="6">
    <source>
        <dbReference type="Proteomes" id="UP000199137"/>
    </source>
</evidence>
<dbReference type="Gene3D" id="3.30.70.2390">
    <property type="match status" value="1"/>
</dbReference>
<gene>
    <name evidence="5" type="ORF">SAMN05421854_113162</name>
</gene>
<feature type="domain" description="Cell envelope-related transcriptional attenuator" evidence="3">
    <location>
        <begin position="127"/>
        <end position="294"/>
    </location>
</feature>
<dbReference type="PANTHER" id="PTHR33392">
    <property type="entry name" value="POLYISOPRENYL-TEICHOIC ACID--PEPTIDOGLYCAN TEICHOIC ACID TRANSFERASE TAGU"/>
    <property type="match status" value="1"/>
</dbReference>
<organism evidence="5 6">
    <name type="scientific">Amycolatopsis rubida</name>
    <dbReference type="NCBI Taxonomy" id="112413"/>
    <lineage>
        <taxon>Bacteria</taxon>
        <taxon>Bacillati</taxon>
        <taxon>Actinomycetota</taxon>
        <taxon>Actinomycetes</taxon>
        <taxon>Pseudonocardiales</taxon>
        <taxon>Pseudonocardiaceae</taxon>
        <taxon>Amycolatopsis</taxon>
    </lineage>
</organism>
<evidence type="ECO:0000313" key="5">
    <source>
        <dbReference type="EMBL" id="SFQ49852.1"/>
    </source>
</evidence>
<reference evidence="5 6" key="1">
    <citation type="submission" date="2016-10" db="EMBL/GenBank/DDBJ databases">
        <authorList>
            <person name="de Groot N.N."/>
        </authorList>
    </citation>
    <scope>NUCLEOTIDE SEQUENCE [LARGE SCALE GENOMIC DNA]</scope>
    <source>
        <strain evidence="5 6">DSM 44637</strain>
    </source>
</reference>
<proteinExistence type="inferred from homology"/>
<dbReference type="EMBL" id="FOWC01000013">
    <property type="protein sequence ID" value="SFQ49852.1"/>
    <property type="molecule type" value="Genomic_DNA"/>
</dbReference>
<dbReference type="InterPro" id="IPR027381">
    <property type="entry name" value="LytR/CpsA/Psr_C"/>
</dbReference>
<dbReference type="Proteomes" id="UP000199137">
    <property type="component" value="Unassembled WGS sequence"/>
</dbReference>
<dbReference type="Pfam" id="PF13399">
    <property type="entry name" value="LytR_C"/>
    <property type="match status" value="1"/>
</dbReference>
<accession>A0A1I5Z081</accession>
<dbReference type="NCBIfam" id="TIGR00350">
    <property type="entry name" value="lytR_cpsA_psr"/>
    <property type="match status" value="1"/>
</dbReference>
<name>A0A1I5Z081_9PSEU</name>
<evidence type="ECO:0000256" key="1">
    <source>
        <dbReference type="ARBA" id="ARBA00006068"/>
    </source>
</evidence>
<dbReference type="InterPro" id="IPR004474">
    <property type="entry name" value="LytR_CpsA_psr"/>
</dbReference>
<evidence type="ECO:0000259" key="3">
    <source>
        <dbReference type="Pfam" id="PF03816"/>
    </source>
</evidence>
<comment type="similarity">
    <text evidence="1">Belongs to the LytR/CpsA/Psr (LCP) family.</text>
</comment>
<dbReference type="AlphaFoldDB" id="A0A1I5Z081"/>
<dbReference type="Gene3D" id="3.40.630.190">
    <property type="entry name" value="LCP protein"/>
    <property type="match status" value="1"/>
</dbReference>
<evidence type="ECO:0000259" key="4">
    <source>
        <dbReference type="Pfam" id="PF13399"/>
    </source>
</evidence>
<evidence type="ECO:0000256" key="2">
    <source>
        <dbReference type="SAM" id="MobiDB-lite"/>
    </source>
</evidence>
<feature type="region of interest" description="Disordered" evidence="2">
    <location>
        <begin position="482"/>
        <end position="509"/>
    </location>
</feature>
<protein>
    <submittedName>
        <fullName evidence="5">Transcriptional attenuator, LytR family</fullName>
    </submittedName>
</protein>
<feature type="domain" description="LytR/CpsA/Psr regulator C-terminal" evidence="4">
    <location>
        <begin position="394"/>
        <end position="476"/>
    </location>
</feature>
<dbReference type="InterPro" id="IPR050922">
    <property type="entry name" value="LytR/CpsA/Psr_CW_biosynth"/>
</dbReference>
<sequence>MGVRFDPGSERSLAPALSCELRHECSTSRPPGVQRGVRIAGKVIAGALSTVVFAGTAYGFSTLSALDDITRSDVIGGGSVDEGQKHADGALDILMVGRDSRKGPDGQMLPQSVLDELRAGANGDDLTDTLIVLRIPDGQQEVKAFSIPRDSYVSMPGGKGKINAAFGRGKAAEASKLRAAGETDKDKIEQESMTAARKATRQAVEDLTGVTIDHYAEVNLLSFSEISKAVGGVEVCLKRATKDENSGADFPAGKQRLSGGAALAFVRQRDNLPGTDFGRMRRQQVFLASMAHEVLSAGTLADPGKLNGLIDAVKNTVVLDQSWDILDFVNKMRGVSGGGIQFTTVPVLNPDYRYDKSHPAATAVQVDPAQVKAFAAGLAGAASPAARPGEPKAAVEISNAGESAGLAARVADVLKGKGFAATAAGNAPAQRTSIVRYPAALAAEGAEVAKELGGLSTKESADVPAGHIQVVLGKVYSGPGVSDGGSAAGGPVKADQPPPVTSDGDNCID</sequence>
<dbReference type="Pfam" id="PF03816">
    <property type="entry name" value="LytR_cpsA_psr"/>
    <property type="match status" value="1"/>
</dbReference>
<dbReference type="STRING" id="112413.SAMN05421854_113162"/>